<dbReference type="PANTHER" id="PTHR21063">
    <property type="entry name" value="LFA-3"/>
    <property type="match status" value="1"/>
</dbReference>
<protein>
    <submittedName>
        <fullName evidence="3">T-lymphocyte surface antigen Ly-9</fullName>
    </submittedName>
</protein>
<evidence type="ECO:0000313" key="4">
    <source>
        <dbReference type="Proteomes" id="UP000830375"/>
    </source>
</evidence>
<dbReference type="PANTHER" id="PTHR21063:SF4">
    <property type="entry name" value="CD48 ANTIGEN-RELATED"/>
    <property type="match status" value="1"/>
</dbReference>
<dbReference type="EMBL" id="JACTAM010000022">
    <property type="protein sequence ID" value="KAI2650777.1"/>
    <property type="molecule type" value="Genomic_DNA"/>
</dbReference>
<evidence type="ECO:0000256" key="1">
    <source>
        <dbReference type="SAM" id="Phobius"/>
    </source>
</evidence>
<dbReference type="PROSITE" id="PS50835">
    <property type="entry name" value="IG_LIKE"/>
    <property type="match status" value="1"/>
</dbReference>
<accession>A0ABQ8LJD7</accession>
<evidence type="ECO:0000259" key="2">
    <source>
        <dbReference type="PROSITE" id="PS50835"/>
    </source>
</evidence>
<dbReference type="InterPro" id="IPR003599">
    <property type="entry name" value="Ig_sub"/>
</dbReference>
<reference evidence="3 4" key="1">
    <citation type="submission" date="2022-01" db="EMBL/GenBank/DDBJ databases">
        <title>A high-quality chromosome-level genome assembly of rohu carp, Labeo rohita.</title>
        <authorList>
            <person name="Arick M.A. II"/>
            <person name="Hsu C.-Y."/>
            <person name="Magbanua Z."/>
            <person name="Pechanova O."/>
            <person name="Grover C."/>
            <person name="Miller E."/>
            <person name="Thrash A."/>
            <person name="Ezzel L."/>
            <person name="Alam S."/>
            <person name="Benzie J."/>
            <person name="Hamilton M."/>
            <person name="Karsi A."/>
            <person name="Lawrence M.L."/>
            <person name="Peterson D.G."/>
        </authorList>
    </citation>
    <scope>NUCLEOTIDE SEQUENCE [LARGE SCALE GENOMIC DNA]</scope>
    <source>
        <strain evidence="4">BAU-BD-2019</strain>
        <tissue evidence="3">Blood</tissue>
    </source>
</reference>
<feature type="domain" description="Ig-like" evidence="2">
    <location>
        <begin position="117"/>
        <end position="229"/>
    </location>
</feature>
<keyword evidence="1" id="KW-0812">Transmembrane</keyword>
<dbReference type="SUPFAM" id="SSF48726">
    <property type="entry name" value="Immunoglobulin"/>
    <property type="match status" value="4"/>
</dbReference>
<keyword evidence="1" id="KW-0472">Membrane</keyword>
<sequence>MYVAAALQLGVFGEDEVKTLSVMEGDSVTLNPDPTKMKGFFQMVWRFGDNGPSIAEIDESKISYKEDERFKNRLQLNQTGSLTIKNIRTKHSQLYKAEIDRNEGQLYMKFIVTVNEPPLVIDAGEAETKSVSVKEGYSVTLQTDITELQGDELIVWRFGDEGKLIAKSDIEAKSPPLYENTDERFRDRLQLNDQTGSLTIKNMRNTDSGLYRVKISSSKQMINKKFIVTVIGTGLSPGAVAGIVVLLVLAAAAAAVFGVFYYRHKISELERQKSITVKTITDVEGSDVTLHTGIEINKDVRLLWLFEDTNSLIADIKGGTEDIFIYDIGRFRDRLKLDKKTGDLTITNTTTYHTGLYKLKINSDEASTYRKFNVFVRAQIKEETPTYKQEGLELDETGSLTITNITAEHAGIYELMTSRRTSYRKFKLVVCDELVPATKGGSVTLKAGLPEIQKNDQILWMFEGHDFPIAEIKGGTGETPTYDDGPDGRFKDKLKLDMKTGDLTITNITAEHGGRYKLLTSSGNRATSKRFDVSVREKQVDESEMVLLDEEDPDVVNEGKEKWSPGAWSKRVVPSLISHSPAPRVGPMCPLSQPVLNPVASNTAAWCNVTVKTPKIPEPEEMPLNRGLTSVVVSRVERALVIHSHHLQSLPDLGLKPTTFRLQA</sequence>
<dbReference type="Pfam" id="PF07686">
    <property type="entry name" value="V-set"/>
    <property type="match status" value="1"/>
</dbReference>
<dbReference type="InterPro" id="IPR013783">
    <property type="entry name" value="Ig-like_fold"/>
</dbReference>
<dbReference type="InterPro" id="IPR036179">
    <property type="entry name" value="Ig-like_dom_sf"/>
</dbReference>
<proteinExistence type="predicted"/>
<keyword evidence="1" id="KW-1133">Transmembrane helix</keyword>
<dbReference type="Gene3D" id="2.60.40.2710">
    <property type="match status" value="1"/>
</dbReference>
<comment type="caution">
    <text evidence="3">The sequence shown here is derived from an EMBL/GenBank/DDBJ whole genome shotgun (WGS) entry which is preliminary data.</text>
</comment>
<feature type="transmembrane region" description="Helical" evidence="1">
    <location>
        <begin position="239"/>
        <end position="262"/>
    </location>
</feature>
<keyword evidence="4" id="KW-1185">Reference proteome</keyword>
<dbReference type="Gene3D" id="2.60.40.10">
    <property type="entry name" value="Immunoglobulins"/>
    <property type="match status" value="4"/>
</dbReference>
<dbReference type="Proteomes" id="UP000830375">
    <property type="component" value="Unassembled WGS sequence"/>
</dbReference>
<gene>
    <name evidence="3" type="ORF">H4Q32_000843</name>
</gene>
<dbReference type="InterPro" id="IPR007110">
    <property type="entry name" value="Ig-like_dom"/>
</dbReference>
<dbReference type="InterPro" id="IPR013106">
    <property type="entry name" value="Ig_V-set"/>
</dbReference>
<organism evidence="3 4">
    <name type="scientific">Labeo rohita</name>
    <name type="common">Indian major carp</name>
    <name type="synonym">Cyprinus rohita</name>
    <dbReference type="NCBI Taxonomy" id="84645"/>
    <lineage>
        <taxon>Eukaryota</taxon>
        <taxon>Metazoa</taxon>
        <taxon>Chordata</taxon>
        <taxon>Craniata</taxon>
        <taxon>Vertebrata</taxon>
        <taxon>Euteleostomi</taxon>
        <taxon>Actinopterygii</taxon>
        <taxon>Neopterygii</taxon>
        <taxon>Teleostei</taxon>
        <taxon>Ostariophysi</taxon>
        <taxon>Cypriniformes</taxon>
        <taxon>Cyprinidae</taxon>
        <taxon>Labeoninae</taxon>
        <taxon>Labeonini</taxon>
        <taxon>Labeo</taxon>
    </lineage>
</organism>
<dbReference type="SMART" id="SM00409">
    <property type="entry name" value="IG"/>
    <property type="match status" value="4"/>
</dbReference>
<name>A0ABQ8LJD7_LABRO</name>
<evidence type="ECO:0000313" key="3">
    <source>
        <dbReference type="EMBL" id="KAI2650777.1"/>
    </source>
</evidence>